<evidence type="ECO:0000313" key="6">
    <source>
        <dbReference type="EMBL" id="MBE9190704.1"/>
    </source>
</evidence>
<dbReference type="InterPro" id="IPR036188">
    <property type="entry name" value="FAD/NAD-bd_sf"/>
</dbReference>
<dbReference type="PRINTS" id="PR00419">
    <property type="entry name" value="ADXRDTASE"/>
</dbReference>
<comment type="similarity">
    <text evidence="4">Belongs to the carotenoid/retinoid oxidoreductase family.</text>
</comment>
<keyword evidence="2 4" id="KW-0125">Carotenoid biosynthesis</keyword>
<dbReference type="Gene3D" id="3.50.50.60">
    <property type="entry name" value="FAD/NAD(P)-binding domain"/>
    <property type="match status" value="2"/>
</dbReference>
<accession>A0ABR9UR19</accession>
<dbReference type="Proteomes" id="UP000651156">
    <property type="component" value="Unassembled WGS sequence"/>
</dbReference>
<keyword evidence="7" id="KW-1185">Reference proteome</keyword>
<dbReference type="PANTHER" id="PTHR43734:SF1">
    <property type="entry name" value="PHYTOENE DESATURASE"/>
    <property type="match status" value="1"/>
</dbReference>
<comment type="caution">
    <text evidence="6">The sequence shown here is derived from an EMBL/GenBank/DDBJ whole genome shotgun (WGS) entry which is preliminary data.</text>
</comment>
<organism evidence="6 7">
    <name type="scientific">Gloeocapsopsis crepidinum LEGE 06123</name>
    <dbReference type="NCBI Taxonomy" id="588587"/>
    <lineage>
        <taxon>Bacteria</taxon>
        <taxon>Bacillati</taxon>
        <taxon>Cyanobacteriota</taxon>
        <taxon>Cyanophyceae</taxon>
        <taxon>Oscillatoriophycideae</taxon>
        <taxon>Chroococcales</taxon>
        <taxon>Chroococcaceae</taxon>
        <taxon>Gloeocapsopsis</taxon>
    </lineage>
</organism>
<protein>
    <submittedName>
        <fullName evidence="6">Phytoene desaturase</fullName>
    </submittedName>
</protein>
<dbReference type="NCBIfam" id="TIGR02734">
    <property type="entry name" value="crtI_fam"/>
    <property type="match status" value="1"/>
</dbReference>
<dbReference type="PANTHER" id="PTHR43734">
    <property type="entry name" value="PHYTOENE DESATURASE"/>
    <property type="match status" value="1"/>
</dbReference>
<evidence type="ECO:0000256" key="2">
    <source>
        <dbReference type="ARBA" id="ARBA00022746"/>
    </source>
</evidence>
<gene>
    <name evidence="6" type="primary">crtI</name>
    <name evidence="6" type="ORF">IQ230_10125</name>
</gene>
<dbReference type="RefSeq" id="WP_193931876.1">
    <property type="nucleotide sequence ID" value="NZ_CAWPMZ010000043.1"/>
</dbReference>
<evidence type="ECO:0000313" key="7">
    <source>
        <dbReference type="Proteomes" id="UP000651156"/>
    </source>
</evidence>
<dbReference type="InterPro" id="IPR014105">
    <property type="entry name" value="Carotenoid/retinoid_OxRdtase"/>
</dbReference>
<dbReference type="Pfam" id="PF01593">
    <property type="entry name" value="Amino_oxidase"/>
    <property type="match status" value="1"/>
</dbReference>
<feature type="domain" description="Amine oxidase" evidence="5">
    <location>
        <begin position="13"/>
        <end position="472"/>
    </location>
</feature>
<dbReference type="SUPFAM" id="SSF51905">
    <property type="entry name" value="FAD/NAD(P)-binding domain"/>
    <property type="match status" value="1"/>
</dbReference>
<evidence type="ECO:0000256" key="1">
    <source>
        <dbReference type="ARBA" id="ARBA00004829"/>
    </source>
</evidence>
<proteinExistence type="inferred from homology"/>
<comment type="pathway">
    <text evidence="1 4">Carotenoid biosynthesis.</text>
</comment>
<sequence>MSQQIIIVGAGPGGLATAMRLASQGYSVQIFEAADRVGGRMRGFVDGDYAFDTGPTILQLPRVYEELFTESGLKLADYIHFKQLNPNTRIRFWDDSQLDLTSDLDAFKAQLAAMRPDLPAAFDRWYTEHIRKNEAGYKPYLGSPVRSPLGYLRPGEIAAGLSFRPWETLYQHFWRFFQDDRLVYALSYPSKYLGMHPTVCSSIFSLIPFLEFADGVWHPEGGFRGLAQALAHAAKDLGVKIHLNCAVKQVWIEGDRTRGVELVSGERIVADAVIVNADFGYGVRHLLPESARGRYSDNKLKSMQFSCSTFMLYLGINRRYELPHHQLYLSEHIRKRERPWVDDSALDETDPPFYVCNPSIVDPSNAPAGHSTLYVLVPIPNTSYGVDWQSKQQAYRNFVIKRMSILGFADVEKQIVTETCYTADTWRDDYNVYLGAVFNLGHGWRQLGPFRPPIRSENVRNLYWIGGAVHPGSGLLTILEAARSATFFVNQDLGSLTAV</sequence>
<keyword evidence="3 4" id="KW-0560">Oxidoreductase</keyword>
<dbReference type="EMBL" id="JADEWN010000020">
    <property type="protein sequence ID" value="MBE9190704.1"/>
    <property type="molecule type" value="Genomic_DNA"/>
</dbReference>
<evidence type="ECO:0000259" key="5">
    <source>
        <dbReference type="Pfam" id="PF01593"/>
    </source>
</evidence>
<evidence type="ECO:0000256" key="3">
    <source>
        <dbReference type="ARBA" id="ARBA00023002"/>
    </source>
</evidence>
<reference evidence="6 7" key="1">
    <citation type="submission" date="2020-10" db="EMBL/GenBank/DDBJ databases">
        <authorList>
            <person name="Castelo-Branco R."/>
            <person name="Eusebio N."/>
            <person name="Adriana R."/>
            <person name="Vieira A."/>
            <person name="Brugerolle De Fraissinette N."/>
            <person name="Rezende De Castro R."/>
            <person name="Schneider M.P."/>
            <person name="Vasconcelos V."/>
            <person name="Leao P.N."/>
        </authorList>
    </citation>
    <scope>NUCLEOTIDE SEQUENCE [LARGE SCALE GENOMIC DNA]</scope>
    <source>
        <strain evidence="6 7">LEGE 06123</strain>
    </source>
</reference>
<evidence type="ECO:0000256" key="4">
    <source>
        <dbReference type="RuleBase" id="RU362075"/>
    </source>
</evidence>
<dbReference type="InterPro" id="IPR002937">
    <property type="entry name" value="Amino_oxidase"/>
</dbReference>
<name>A0ABR9UR19_9CHRO</name>